<evidence type="ECO:0000313" key="2">
    <source>
        <dbReference type="Proteomes" id="UP001148662"/>
    </source>
</evidence>
<reference evidence="1" key="1">
    <citation type="submission" date="2022-07" db="EMBL/GenBank/DDBJ databases">
        <title>Genome Sequence of Phlebia brevispora.</title>
        <authorList>
            <person name="Buettner E."/>
        </authorList>
    </citation>
    <scope>NUCLEOTIDE SEQUENCE</scope>
    <source>
        <strain evidence="1">MPL23</strain>
    </source>
</reference>
<proteinExistence type="predicted"/>
<evidence type="ECO:0000313" key="1">
    <source>
        <dbReference type="EMBL" id="KAJ3527924.1"/>
    </source>
</evidence>
<sequence length="167" mass="18526">MRNPQMRMPAPVPEGPNATFPPNVQRSALADTLSRDRNTRSRQGYRIPIINPVQRLSRAPPPTRSQTPLSRLDYDLDVYFVISGLSRTIERRLCAGSRLRTEPNLIAKVNRNAGLRVSGAGDPMLIAASNFCPDHSSRGWPELMRRPGTKAGNLADVLVKLRIPPLP</sequence>
<dbReference type="EMBL" id="JANHOG010002054">
    <property type="protein sequence ID" value="KAJ3527924.1"/>
    <property type="molecule type" value="Genomic_DNA"/>
</dbReference>
<protein>
    <submittedName>
        <fullName evidence="1">Uncharacterized protein</fullName>
    </submittedName>
</protein>
<gene>
    <name evidence="1" type="ORF">NM688_g8059</name>
</gene>
<keyword evidence="2" id="KW-1185">Reference proteome</keyword>
<comment type="caution">
    <text evidence="1">The sequence shown here is derived from an EMBL/GenBank/DDBJ whole genome shotgun (WGS) entry which is preliminary data.</text>
</comment>
<dbReference type="Proteomes" id="UP001148662">
    <property type="component" value="Unassembled WGS sequence"/>
</dbReference>
<name>A0ACC1RXT2_9APHY</name>
<accession>A0ACC1RXT2</accession>
<organism evidence="1 2">
    <name type="scientific">Phlebia brevispora</name>
    <dbReference type="NCBI Taxonomy" id="194682"/>
    <lineage>
        <taxon>Eukaryota</taxon>
        <taxon>Fungi</taxon>
        <taxon>Dikarya</taxon>
        <taxon>Basidiomycota</taxon>
        <taxon>Agaricomycotina</taxon>
        <taxon>Agaricomycetes</taxon>
        <taxon>Polyporales</taxon>
        <taxon>Meruliaceae</taxon>
        <taxon>Phlebia</taxon>
    </lineage>
</organism>